<evidence type="ECO:0000313" key="2">
    <source>
        <dbReference type="EMBL" id="QCK13499.1"/>
    </source>
</evidence>
<feature type="coiled-coil region" evidence="1">
    <location>
        <begin position="9"/>
        <end position="66"/>
    </location>
</feature>
<proteinExistence type="predicted"/>
<reference evidence="2 3" key="1">
    <citation type="submission" date="2018-04" db="EMBL/GenBank/DDBJ databases">
        <title>Complete genome uncultured novel isolate.</title>
        <authorList>
            <person name="Merlino G."/>
        </authorList>
    </citation>
    <scope>NUCLEOTIDE SEQUENCE [LARGE SCALE GENOMIC DNA]</scope>
    <source>
        <strain evidence="3">R1DC9</strain>
    </source>
</reference>
<dbReference type="KEGG" id="fpf:DCC35_01380"/>
<keyword evidence="3" id="KW-1185">Reference proteome</keyword>
<gene>
    <name evidence="2" type="ORF">DCC35_01380</name>
</gene>
<dbReference type="RefSeq" id="WP_137089094.1">
    <property type="nucleotide sequence ID" value="NZ_CP028923.1"/>
</dbReference>
<evidence type="ECO:0000256" key="1">
    <source>
        <dbReference type="SAM" id="Coils"/>
    </source>
</evidence>
<accession>A0A4D7JAP9</accession>
<dbReference type="EMBL" id="CP028923">
    <property type="protein sequence ID" value="QCK13499.1"/>
    <property type="molecule type" value="Genomic_DNA"/>
</dbReference>
<name>A0A4D7JAP9_9BACT</name>
<evidence type="ECO:0000313" key="3">
    <source>
        <dbReference type="Proteomes" id="UP000298616"/>
    </source>
</evidence>
<organism evidence="2 3">
    <name type="scientific">Mangrovivirga cuniculi</name>
    <dbReference type="NCBI Taxonomy" id="2715131"/>
    <lineage>
        <taxon>Bacteria</taxon>
        <taxon>Pseudomonadati</taxon>
        <taxon>Bacteroidota</taxon>
        <taxon>Cytophagia</taxon>
        <taxon>Cytophagales</taxon>
        <taxon>Mangrovivirgaceae</taxon>
        <taxon>Mangrovivirga</taxon>
    </lineage>
</organism>
<dbReference type="Proteomes" id="UP000298616">
    <property type="component" value="Chromosome"/>
</dbReference>
<keyword evidence="1" id="KW-0175">Coiled coil</keyword>
<dbReference type="AlphaFoldDB" id="A0A4D7JAP9"/>
<sequence>MAELNQYFNEALKGNYKKALKKVERVEVAANNKQAQEFKSYIKAYCYKCKDELENYEEERSAINDEDYLSKLESME</sequence>
<protein>
    <submittedName>
        <fullName evidence="2">Uncharacterized protein</fullName>
    </submittedName>
</protein>